<dbReference type="Gene3D" id="1.10.10.60">
    <property type="entry name" value="Homeodomain-like"/>
    <property type="match status" value="14"/>
</dbReference>
<evidence type="ECO:0000256" key="2">
    <source>
        <dbReference type="ARBA" id="ARBA00023125"/>
    </source>
</evidence>
<feature type="domain" description="HTH myb-type" evidence="7">
    <location>
        <begin position="894"/>
        <end position="943"/>
    </location>
</feature>
<feature type="compositionally biased region" description="Polar residues" evidence="5">
    <location>
        <begin position="1132"/>
        <end position="1141"/>
    </location>
</feature>
<feature type="domain" description="Myb-like" evidence="6">
    <location>
        <begin position="605"/>
        <end position="650"/>
    </location>
</feature>
<dbReference type="Proteomes" id="UP000789739">
    <property type="component" value="Unassembled WGS sequence"/>
</dbReference>
<feature type="domain" description="Myb-like" evidence="6">
    <location>
        <begin position="894"/>
        <end position="939"/>
    </location>
</feature>
<feature type="domain" description="Myb-like" evidence="6">
    <location>
        <begin position="76"/>
        <end position="121"/>
    </location>
</feature>
<feature type="domain" description="Myb-like" evidence="6">
    <location>
        <begin position="545"/>
        <end position="597"/>
    </location>
</feature>
<evidence type="ECO:0000256" key="1">
    <source>
        <dbReference type="ARBA" id="ARBA00023015"/>
    </source>
</evidence>
<dbReference type="InterPro" id="IPR001005">
    <property type="entry name" value="SANT/Myb"/>
</dbReference>
<feature type="region of interest" description="Disordered" evidence="5">
    <location>
        <begin position="1130"/>
        <end position="1182"/>
    </location>
</feature>
<gene>
    <name evidence="8" type="ORF">PBRASI_LOCUS5326</name>
</gene>
<dbReference type="OrthoDB" id="2143914at2759"/>
<keyword evidence="1" id="KW-0805">Transcription regulation</keyword>
<keyword evidence="3" id="KW-0804">Transcription</keyword>
<dbReference type="SUPFAM" id="SSF46689">
    <property type="entry name" value="Homeodomain-like"/>
    <property type="match status" value="12"/>
</dbReference>
<dbReference type="EMBL" id="CAJVPI010000611">
    <property type="protein sequence ID" value="CAG8555726.1"/>
    <property type="molecule type" value="Genomic_DNA"/>
</dbReference>
<feature type="domain" description="Myb-like" evidence="6">
    <location>
        <begin position="729"/>
        <end position="774"/>
    </location>
</feature>
<feature type="domain" description="HTH myb-type" evidence="7">
    <location>
        <begin position="729"/>
        <end position="778"/>
    </location>
</feature>
<feature type="domain" description="HTH myb-type" evidence="7">
    <location>
        <begin position="994"/>
        <end position="1050"/>
    </location>
</feature>
<feature type="domain" description="HTH myb-type" evidence="7">
    <location>
        <begin position="672"/>
        <end position="721"/>
    </location>
</feature>
<dbReference type="Pfam" id="PF00249">
    <property type="entry name" value="Myb_DNA-binding"/>
    <property type="match status" value="6"/>
</dbReference>
<accession>A0A9N9B842</accession>
<feature type="domain" description="Myb-like" evidence="6">
    <location>
        <begin position="124"/>
        <end position="176"/>
    </location>
</feature>
<dbReference type="InterPro" id="IPR051575">
    <property type="entry name" value="Myb-like_DNA-bd"/>
</dbReference>
<comment type="caution">
    <text evidence="8">The sequence shown here is derived from an EMBL/GenBank/DDBJ whole genome shotgun (WGS) entry which is preliminary data.</text>
</comment>
<evidence type="ECO:0000256" key="4">
    <source>
        <dbReference type="ARBA" id="ARBA00023242"/>
    </source>
</evidence>
<evidence type="ECO:0000256" key="5">
    <source>
        <dbReference type="SAM" id="MobiDB-lite"/>
    </source>
</evidence>
<feature type="domain" description="Myb-like" evidence="6">
    <location>
        <begin position="1062"/>
        <end position="1106"/>
    </location>
</feature>
<dbReference type="GO" id="GO:0019185">
    <property type="term" value="C:snRNA-activating protein complex"/>
    <property type="evidence" value="ECO:0007669"/>
    <property type="project" value="TreeGrafter"/>
</dbReference>
<dbReference type="GO" id="GO:0042796">
    <property type="term" value="P:snRNA transcription by RNA polymerase III"/>
    <property type="evidence" value="ECO:0007669"/>
    <property type="project" value="TreeGrafter"/>
</dbReference>
<dbReference type="GO" id="GO:0000978">
    <property type="term" value="F:RNA polymerase II cis-regulatory region sequence-specific DNA binding"/>
    <property type="evidence" value="ECO:0007669"/>
    <property type="project" value="TreeGrafter"/>
</dbReference>
<evidence type="ECO:0000313" key="9">
    <source>
        <dbReference type="Proteomes" id="UP000789739"/>
    </source>
</evidence>
<dbReference type="InterPro" id="IPR009057">
    <property type="entry name" value="Homeodomain-like_sf"/>
</dbReference>
<name>A0A9N9B842_9GLOM</name>
<feature type="domain" description="Myb-like" evidence="6">
    <location>
        <begin position="237"/>
        <end position="281"/>
    </location>
</feature>
<feature type="domain" description="Myb-like" evidence="6">
    <location>
        <begin position="467"/>
        <end position="512"/>
    </location>
</feature>
<feature type="domain" description="HTH myb-type" evidence="7">
    <location>
        <begin position="1062"/>
        <end position="1102"/>
    </location>
</feature>
<dbReference type="PANTHER" id="PTHR46621">
    <property type="entry name" value="SNRNA-ACTIVATING PROTEIN COMPLEX SUBUNIT 4"/>
    <property type="match status" value="1"/>
</dbReference>
<organism evidence="8 9">
    <name type="scientific">Paraglomus brasilianum</name>
    <dbReference type="NCBI Taxonomy" id="144538"/>
    <lineage>
        <taxon>Eukaryota</taxon>
        <taxon>Fungi</taxon>
        <taxon>Fungi incertae sedis</taxon>
        <taxon>Mucoromycota</taxon>
        <taxon>Glomeromycotina</taxon>
        <taxon>Glomeromycetes</taxon>
        <taxon>Paraglomerales</taxon>
        <taxon>Paraglomeraceae</taxon>
        <taxon>Paraglomus</taxon>
    </lineage>
</organism>
<evidence type="ECO:0000313" key="8">
    <source>
        <dbReference type="EMBL" id="CAG8555726.1"/>
    </source>
</evidence>
<feature type="domain" description="Myb-like" evidence="6">
    <location>
        <begin position="665"/>
        <end position="717"/>
    </location>
</feature>
<feature type="compositionally biased region" description="Acidic residues" evidence="5">
    <location>
        <begin position="1143"/>
        <end position="1159"/>
    </location>
</feature>
<dbReference type="PROSITE" id="PS50090">
    <property type="entry name" value="MYB_LIKE"/>
    <property type="match status" value="14"/>
</dbReference>
<evidence type="ECO:0000259" key="6">
    <source>
        <dbReference type="PROSITE" id="PS50090"/>
    </source>
</evidence>
<feature type="domain" description="HTH myb-type" evidence="7">
    <location>
        <begin position="301"/>
        <end position="356"/>
    </location>
</feature>
<sequence length="1182" mass="137613">MKTETERHKTQTFSSKQWTEGDDQILLNALARHSDNWELIAKRYFPRVRTPADLISRYDWLLALDIAADAPPSGAKWTEKEMQALCAAVQIHGTNWNYITNNIFRARRTENALRYKWSELSSDKSLKNPDEWTEEEIKTLLVAVSRVGTDWDLILREYFHSTRDRHSVAKKWNYILWKRKVNLHGLDINSLPPSKGKAIARRLLERLGYKDKQKKKTAGADKSKVTKPSVKPSVSARWTDSDIKKLRAAVTKYGTVWDAIVHECFPHRTPEAVRKRWNMVCSERKKVKADTASKSRSASLRVTRHSWKPADIRKLRAAVAKHGENEWQLVSTKYFNSLRSPEAAKRKWREIMQTNVELSDSSESSVQYPSSDDDTSSDFSISSQRPWTEADSEILRIGVTYVGTDWKRLAHDFFYNKKAPNILSRRWNLIKNRFPKKLNKAVQTDPTGRRIGSISSEQSKSVSRWRPWTEDDIRNLYIGIREYGSDWQKIADKIFRKSRTAGALYCKWTSLENPTPTKKVKSITKKKISKKNMVKKTADRSLLKKPSIVEDLWTDMELVKLREGFQNFRDDWNTIAKKIFQGTRSPETLSSTWNALQTDGSLTEPWTEEEIEKLRAGFQEYNTDWSRIAEEHFNGSRTPGALNRCWELLRDKGVLKNMKLSNEKTSPTRANKWTEEEEKLLIKASDECEQDWELISRKIFQLKRTSEALKRKYFSLMKSNAADETYHIPWSSEDHQTLLDAVERYGMEWEFISKRFFNGTRTARTLRRRYIVIMQKTSPDAGEVWSLNLRSGTKRWSSAETETLRKAFEIHGEKWDYISRNCFSSKRSADYLRLKWEEIKSKTSGKLPGPSSGRKCEKTIETTIKKPKKNEKRVENVQPCLPETAHISGRSGDKWTEAESQILLKAVTEHGPDWHTISREVFGTKRSIFGLKARWKRICQDQSKNVIVKQEDEKCFDKERKLSKQKLQDNLRSTIRGYNAKTRLNRRGVKLAKRVRRVGEKWTEKETVKLWKAVTTHGLKWKQIARDYFNSKRRPAALEGRWYRTRSRISPFVPIMAQKLPSWTEAETEWLRTGVRKFGKNWSLLARECFPSRTPSSLEKRWAHIHGDDPQAEGEDIEPDYDDEELPVESTVEANSLSCDSGTELELEEDEIETEEEDVGMASLPLGIEQRNLLPDSCQQRN</sequence>
<protein>
    <submittedName>
        <fullName evidence="8">2209_t:CDS:1</fullName>
    </submittedName>
</protein>
<feature type="region of interest" description="Disordered" evidence="5">
    <location>
        <begin position="360"/>
        <end position="383"/>
    </location>
</feature>
<reference evidence="8" key="1">
    <citation type="submission" date="2021-06" db="EMBL/GenBank/DDBJ databases">
        <authorList>
            <person name="Kallberg Y."/>
            <person name="Tangrot J."/>
            <person name="Rosling A."/>
        </authorList>
    </citation>
    <scope>NUCLEOTIDE SEQUENCE</scope>
    <source>
        <strain evidence="8">BR232B</strain>
    </source>
</reference>
<feature type="domain" description="Myb-like" evidence="6">
    <location>
        <begin position="299"/>
        <end position="352"/>
    </location>
</feature>
<feature type="domain" description="HTH myb-type" evidence="7">
    <location>
        <begin position="76"/>
        <end position="125"/>
    </location>
</feature>
<dbReference type="AlphaFoldDB" id="A0A9N9B842"/>
<feature type="domain" description="Myb-like" evidence="6">
    <location>
        <begin position="795"/>
        <end position="840"/>
    </location>
</feature>
<dbReference type="GO" id="GO:0042795">
    <property type="term" value="P:snRNA transcription by RNA polymerase II"/>
    <property type="evidence" value="ECO:0007669"/>
    <property type="project" value="TreeGrafter"/>
</dbReference>
<dbReference type="PROSITE" id="PS51294">
    <property type="entry name" value="HTH_MYB"/>
    <property type="match status" value="7"/>
</dbReference>
<dbReference type="GO" id="GO:0001006">
    <property type="term" value="F:RNA polymerase III type 3 promoter sequence-specific DNA binding"/>
    <property type="evidence" value="ECO:0007669"/>
    <property type="project" value="TreeGrafter"/>
</dbReference>
<dbReference type="PANTHER" id="PTHR46621:SF1">
    <property type="entry name" value="SNRNA-ACTIVATING PROTEIN COMPLEX SUBUNIT 4"/>
    <property type="match status" value="1"/>
</dbReference>
<dbReference type="InterPro" id="IPR017930">
    <property type="entry name" value="Myb_dom"/>
</dbReference>
<feature type="region of interest" description="Disordered" evidence="5">
    <location>
        <begin position="211"/>
        <end position="231"/>
    </location>
</feature>
<dbReference type="SMART" id="SM00717">
    <property type="entry name" value="SANT"/>
    <property type="match status" value="15"/>
</dbReference>
<keyword evidence="2" id="KW-0238">DNA-binding</keyword>
<feature type="compositionally biased region" description="Polar residues" evidence="5">
    <location>
        <begin position="360"/>
        <end position="369"/>
    </location>
</feature>
<evidence type="ECO:0000259" key="7">
    <source>
        <dbReference type="PROSITE" id="PS51294"/>
    </source>
</evidence>
<dbReference type="CDD" id="cd00167">
    <property type="entry name" value="SANT"/>
    <property type="match status" value="8"/>
</dbReference>
<keyword evidence="9" id="KW-1185">Reference proteome</keyword>
<dbReference type="Pfam" id="PF13921">
    <property type="entry name" value="Myb_DNA-bind_6"/>
    <property type="match status" value="4"/>
</dbReference>
<proteinExistence type="predicted"/>
<feature type="domain" description="Myb-like" evidence="6">
    <location>
        <begin position="10"/>
        <end position="62"/>
    </location>
</feature>
<evidence type="ECO:0000256" key="3">
    <source>
        <dbReference type="ARBA" id="ARBA00023163"/>
    </source>
</evidence>
<keyword evidence="4" id="KW-0539">Nucleus</keyword>
<feature type="domain" description="Myb-like" evidence="6">
    <location>
        <begin position="994"/>
        <end position="1046"/>
    </location>
</feature>